<feature type="compositionally biased region" description="Low complexity" evidence="1">
    <location>
        <begin position="522"/>
        <end position="535"/>
    </location>
</feature>
<proteinExistence type="predicted"/>
<feature type="region of interest" description="Disordered" evidence="1">
    <location>
        <begin position="498"/>
        <end position="543"/>
    </location>
</feature>
<keyword evidence="2" id="KW-0472">Membrane</keyword>
<dbReference type="EMBL" id="KV918880">
    <property type="protein sequence ID" value="OSX76113.1"/>
    <property type="molecule type" value="Genomic_DNA"/>
</dbReference>
<keyword evidence="2" id="KW-1133">Transmembrane helix</keyword>
<name>A0A1X6P663_PORUM</name>
<dbReference type="AlphaFoldDB" id="A0A1X6P663"/>
<keyword evidence="2" id="KW-0812">Transmembrane</keyword>
<reference evidence="3 4" key="1">
    <citation type="submission" date="2017-03" db="EMBL/GenBank/DDBJ databases">
        <title>WGS assembly of Porphyra umbilicalis.</title>
        <authorList>
            <person name="Brawley S.H."/>
            <person name="Blouin N.A."/>
            <person name="Ficko-Blean E."/>
            <person name="Wheeler G.L."/>
            <person name="Lohr M."/>
            <person name="Goodson H.V."/>
            <person name="Jenkins J.W."/>
            <person name="Blaby-Haas C.E."/>
            <person name="Helliwell K.E."/>
            <person name="Chan C."/>
            <person name="Marriage T."/>
            <person name="Bhattacharya D."/>
            <person name="Klein A.S."/>
            <person name="Badis Y."/>
            <person name="Brodie J."/>
            <person name="Cao Y."/>
            <person name="Collen J."/>
            <person name="Dittami S.M."/>
            <person name="Gachon C.M."/>
            <person name="Green B.R."/>
            <person name="Karpowicz S."/>
            <person name="Kim J.W."/>
            <person name="Kudahl U."/>
            <person name="Lin S."/>
            <person name="Michel G."/>
            <person name="Mittag M."/>
            <person name="Olson B.J."/>
            <person name="Pangilinan J."/>
            <person name="Peng Y."/>
            <person name="Qiu H."/>
            <person name="Shu S."/>
            <person name="Singer J.T."/>
            <person name="Smith A.G."/>
            <person name="Sprecher B.N."/>
            <person name="Wagner V."/>
            <person name="Wang W."/>
            <person name="Wang Z.-Y."/>
            <person name="Yan J."/>
            <person name="Yarish C."/>
            <person name="Zoeuner-Riek S."/>
            <person name="Zhuang Y."/>
            <person name="Zou Y."/>
            <person name="Lindquist E.A."/>
            <person name="Grimwood J."/>
            <person name="Barry K."/>
            <person name="Rokhsar D.S."/>
            <person name="Schmutz J."/>
            <person name="Stiller J.W."/>
            <person name="Grossman A.R."/>
            <person name="Prochnik S.E."/>
        </authorList>
    </citation>
    <scope>NUCLEOTIDE SEQUENCE [LARGE SCALE GENOMIC DNA]</scope>
    <source>
        <strain evidence="3">4086291</strain>
    </source>
</reference>
<keyword evidence="4" id="KW-1185">Reference proteome</keyword>
<protein>
    <submittedName>
        <fullName evidence="3">Uncharacterized protein</fullName>
    </submittedName>
</protein>
<evidence type="ECO:0000256" key="2">
    <source>
        <dbReference type="SAM" id="Phobius"/>
    </source>
</evidence>
<evidence type="ECO:0000313" key="4">
    <source>
        <dbReference type="Proteomes" id="UP000218209"/>
    </source>
</evidence>
<accession>A0A1X6P663</accession>
<evidence type="ECO:0000313" key="3">
    <source>
        <dbReference type="EMBL" id="OSX76113.1"/>
    </source>
</evidence>
<evidence type="ECO:0000256" key="1">
    <source>
        <dbReference type="SAM" id="MobiDB-lite"/>
    </source>
</evidence>
<organism evidence="3 4">
    <name type="scientific">Porphyra umbilicalis</name>
    <name type="common">Purple laver</name>
    <name type="synonym">Red alga</name>
    <dbReference type="NCBI Taxonomy" id="2786"/>
    <lineage>
        <taxon>Eukaryota</taxon>
        <taxon>Rhodophyta</taxon>
        <taxon>Bangiophyceae</taxon>
        <taxon>Bangiales</taxon>
        <taxon>Bangiaceae</taxon>
        <taxon>Porphyra</taxon>
    </lineage>
</organism>
<sequence length="543" mass="52474">MAVPIGGGAAVARFRKRLRLAMPTGGRPERGAAVTLALVVSGVGLLAVVATLWIGSLLLAGGSDGGSVHDGGGGGGGSAIGSANAVASAGAARAPRPAGPPPAHLLFLGASAVARAERAKRSARAAAAEGGRPPDAWGAGPFRGSVWAAAATAGGGGGADADAGAGASTALPRPWAAVEMVAVGPHVVRVVRPGAAVWEAAAGRGGGSAAPAGPVTVIVADGDDEVGGLTSALRLLTLGGGCGVVGEVLVHAPPAEADGPPTAAGGGHAADGLADASVALLRRRLFRVAGGGACRHPGVVAAVDPPPPPPVLPPSAPVGPPAPPPPLPPCTLPDEAVAASTRTSAAVAAAAVAAASVGGGGAPAAPPRAAGPKACADTFCRRGCPPVPQGAAIVLTRSLVAALRPAAAACEAATAPLCARCGSQRLYMCVHRVAALPRSAGPVTTSAVPGVRRDTWRREPTGGPTAAVTFHAFERLRRLSVTGTMGGDMRQLADLAARHPGGSPCRTWPTRSAARRGGGGPSASAMYADAAANPAGERRAARL</sequence>
<dbReference type="Proteomes" id="UP000218209">
    <property type="component" value="Unassembled WGS sequence"/>
</dbReference>
<gene>
    <name evidence="3" type="ORF">BU14_0207s0031</name>
</gene>
<feature type="transmembrane region" description="Helical" evidence="2">
    <location>
        <begin position="32"/>
        <end position="54"/>
    </location>
</feature>